<gene>
    <name evidence="2" type="ORF">V1286_004985</name>
</gene>
<dbReference type="Proteomes" id="UP001364224">
    <property type="component" value="Unassembled WGS sequence"/>
</dbReference>
<dbReference type="RefSeq" id="WP_334483675.1">
    <property type="nucleotide sequence ID" value="NZ_JAZHRV010000001.1"/>
</dbReference>
<comment type="caution">
    <text evidence="2">The sequence shown here is derived from an EMBL/GenBank/DDBJ whole genome shotgun (WGS) entry which is preliminary data.</text>
</comment>
<dbReference type="Pfam" id="PF10074">
    <property type="entry name" value="RovC_DNA-bd"/>
    <property type="match status" value="1"/>
</dbReference>
<protein>
    <recommendedName>
        <fullName evidence="1">T6SS Transcription factor RovC-like DNA binding domain-containing protein</fullName>
    </recommendedName>
</protein>
<keyword evidence="3" id="KW-1185">Reference proteome</keyword>
<name>A0ABU8BFW5_9BRAD</name>
<accession>A0ABU8BFW5</accession>
<evidence type="ECO:0000313" key="2">
    <source>
        <dbReference type="EMBL" id="MEH2557456.1"/>
    </source>
</evidence>
<feature type="domain" description="T6SS Transcription factor RovC-like DNA binding" evidence="1">
    <location>
        <begin position="10"/>
        <end position="87"/>
    </location>
</feature>
<organism evidence="2 3">
    <name type="scientific">Bradyrhizobium algeriense</name>
    <dbReference type="NCBI Taxonomy" id="634784"/>
    <lineage>
        <taxon>Bacteria</taxon>
        <taxon>Pseudomonadati</taxon>
        <taxon>Pseudomonadota</taxon>
        <taxon>Alphaproteobacteria</taxon>
        <taxon>Hyphomicrobiales</taxon>
        <taxon>Nitrobacteraceae</taxon>
        <taxon>Bradyrhizobium</taxon>
    </lineage>
</organism>
<evidence type="ECO:0000259" key="1">
    <source>
        <dbReference type="Pfam" id="PF10074"/>
    </source>
</evidence>
<dbReference type="EMBL" id="JAZHRV010000001">
    <property type="protein sequence ID" value="MEH2557456.1"/>
    <property type="molecule type" value="Genomic_DNA"/>
</dbReference>
<sequence>MKEPQLNPQVADLAPAGPALTVYDEEHMITYMRVFDADQQGADWREVCRIVLRIDPDTEAHRARLAFESHLSRARWMTEQRYRHLLRSGDA</sequence>
<evidence type="ECO:0000313" key="3">
    <source>
        <dbReference type="Proteomes" id="UP001364224"/>
    </source>
</evidence>
<reference evidence="2 3" key="1">
    <citation type="submission" date="2024-02" db="EMBL/GenBank/DDBJ databases">
        <title>Adaptive strategies in a cosmopolitan and abundant soil bacterium.</title>
        <authorList>
            <person name="Carini P."/>
        </authorList>
    </citation>
    <scope>NUCLEOTIDE SEQUENCE [LARGE SCALE GENOMIC DNA]</scope>
    <source>
        <strain evidence="2 3">AZCC 1608</strain>
    </source>
</reference>
<dbReference type="InterPro" id="IPR018754">
    <property type="entry name" value="RovC-like_DNA-bd"/>
</dbReference>
<proteinExistence type="predicted"/>